<organism evidence="1 2">
    <name type="scientific">Paramuricea clavata</name>
    <name type="common">Red gorgonian</name>
    <name type="synonym">Violescent sea-whip</name>
    <dbReference type="NCBI Taxonomy" id="317549"/>
    <lineage>
        <taxon>Eukaryota</taxon>
        <taxon>Metazoa</taxon>
        <taxon>Cnidaria</taxon>
        <taxon>Anthozoa</taxon>
        <taxon>Octocorallia</taxon>
        <taxon>Malacalcyonacea</taxon>
        <taxon>Plexauridae</taxon>
        <taxon>Paramuricea</taxon>
    </lineage>
</organism>
<keyword evidence="2" id="KW-1185">Reference proteome</keyword>
<feature type="non-terminal residue" evidence="1">
    <location>
        <position position="72"/>
    </location>
</feature>
<comment type="caution">
    <text evidence="1">The sequence shown here is derived from an EMBL/GenBank/DDBJ whole genome shotgun (WGS) entry which is preliminary data.</text>
</comment>
<dbReference type="Proteomes" id="UP001152795">
    <property type="component" value="Unassembled WGS sequence"/>
</dbReference>
<sequence>MFPVLIGGLVPEGDKNWENLLNLLHIEEILFAPVTSVLLAAYLAILRILKSYILEKSFPNNITWFIILNKLS</sequence>
<name>A0A7D9I1C3_PARCT</name>
<evidence type="ECO:0000313" key="1">
    <source>
        <dbReference type="EMBL" id="CAB3997827.1"/>
    </source>
</evidence>
<protein>
    <submittedName>
        <fullName evidence="1">Uncharacterized protein</fullName>
    </submittedName>
</protein>
<proteinExistence type="predicted"/>
<dbReference type="AlphaFoldDB" id="A0A7D9I1C3"/>
<gene>
    <name evidence="1" type="ORF">PACLA_8A054399</name>
</gene>
<dbReference type="EMBL" id="CACRXK020003198">
    <property type="protein sequence ID" value="CAB3997827.1"/>
    <property type="molecule type" value="Genomic_DNA"/>
</dbReference>
<evidence type="ECO:0000313" key="2">
    <source>
        <dbReference type="Proteomes" id="UP001152795"/>
    </source>
</evidence>
<accession>A0A7D9I1C3</accession>
<reference evidence="1" key="1">
    <citation type="submission" date="2020-04" db="EMBL/GenBank/DDBJ databases">
        <authorList>
            <person name="Alioto T."/>
            <person name="Alioto T."/>
            <person name="Gomez Garrido J."/>
        </authorList>
    </citation>
    <scope>NUCLEOTIDE SEQUENCE</scope>
    <source>
        <strain evidence="1">A484AB</strain>
    </source>
</reference>